<dbReference type="InterPro" id="IPR009030">
    <property type="entry name" value="Growth_fac_rcpt_cys_sf"/>
</dbReference>
<evidence type="ECO:0000256" key="5">
    <source>
        <dbReference type="ARBA" id="ARBA00022729"/>
    </source>
</evidence>
<protein>
    <recommendedName>
        <fullName evidence="2">Insulin-like growth factor-binding protein 1</fullName>
    </recommendedName>
</protein>
<dbReference type="Gene3D" id="4.10.40.20">
    <property type="match status" value="1"/>
</dbReference>
<evidence type="ECO:0000259" key="12">
    <source>
        <dbReference type="PROSITE" id="PS51323"/>
    </source>
</evidence>
<evidence type="ECO:0000256" key="3">
    <source>
        <dbReference type="ARBA" id="ARBA00022525"/>
    </source>
</evidence>
<evidence type="ECO:0000256" key="10">
    <source>
        <dbReference type="SAM" id="SignalP"/>
    </source>
</evidence>
<feature type="domain" description="Thyroglobulin type-1" evidence="11">
    <location>
        <begin position="174"/>
        <end position="252"/>
    </location>
</feature>
<evidence type="ECO:0000256" key="2">
    <source>
        <dbReference type="ARBA" id="ARBA00013675"/>
    </source>
</evidence>
<evidence type="ECO:0000256" key="1">
    <source>
        <dbReference type="ARBA" id="ARBA00004613"/>
    </source>
</evidence>
<feature type="domain" description="IGFBP N-terminal" evidence="12">
    <location>
        <begin position="26"/>
        <end position="107"/>
    </location>
</feature>
<evidence type="ECO:0000256" key="8">
    <source>
        <dbReference type="ARBA" id="ARBA00049694"/>
    </source>
</evidence>
<dbReference type="Pfam" id="PF00086">
    <property type="entry name" value="Thyroglobulin_1"/>
    <property type="match status" value="1"/>
</dbReference>
<dbReference type="SUPFAM" id="SSF57184">
    <property type="entry name" value="Growth factor receptor domain"/>
    <property type="match status" value="1"/>
</dbReference>
<dbReference type="OMA" id="TRGDPNC"/>
<dbReference type="GO" id="GO:0031995">
    <property type="term" value="F:insulin-like growth factor II binding"/>
    <property type="evidence" value="ECO:0007669"/>
    <property type="project" value="Ensembl"/>
</dbReference>
<dbReference type="InterPro" id="IPR017891">
    <property type="entry name" value="Insulin_GF-bd_Cys-rich_CS"/>
</dbReference>
<dbReference type="CDD" id="cd00191">
    <property type="entry name" value="TY"/>
    <property type="match status" value="1"/>
</dbReference>
<dbReference type="Ensembl" id="ENSSMRT00000014515.1">
    <property type="protein sequence ID" value="ENSSMRP00000012452.1"/>
    <property type="gene ID" value="ENSSMRG00000009730.1"/>
</dbReference>
<keyword evidence="6" id="KW-1015">Disulfide bond</keyword>
<keyword evidence="3" id="KW-0964">Secreted</keyword>
<evidence type="ECO:0000256" key="4">
    <source>
        <dbReference type="ARBA" id="ARBA00022553"/>
    </source>
</evidence>
<evidence type="ECO:0000313" key="13">
    <source>
        <dbReference type="Ensembl" id="ENSSMRP00000012452.1"/>
    </source>
</evidence>
<proteinExistence type="predicted"/>
<dbReference type="InterPro" id="IPR000867">
    <property type="entry name" value="IGFBP-like"/>
</dbReference>
<dbReference type="PANTHER" id="PTHR11551">
    <property type="entry name" value="INSULIN-LIKE GROWTH FACTOR BINDING PROTEIN"/>
    <property type="match status" value="1"/>
</dbReference>
<comment type="caution">
    <text evidence="9">Lacks conserved residue(s) required for the propagation of feature annotation.</text>
</comment>
<dbReference type="Pfam" id="PF00219">
    <property type="entry name" value="IGFBP"/>
    <property type="match status" value="1"/>
</dbReference>
<dbReference type="PROSITE" id="PS51162">
    <property type="entry name" value="THYROGLOBULIN_1_2"/>
    <property type="match status" value="1"/>
</dbReference>
<evidence type="ECO:0000259" key="11">
    <source>
        <dbReference type="PROSITE" id="PS51162"/>
    </source>
</evidence>
<feature type="chain" id="PRO_5034058649" description="Insulin-like growth factor-binding protein 1" evidence="10">
    <location>
        <begin position="23"/>
        <end position="260"/>
    </location>
</feature>
<dbReference type="SMART" id="SM00211">
    <property type="entry name" value="TY"/>
    <property type="match status" value="1"/>
</dbReference>
<dbReference type="GO" id="GO:0043567">
    <property type="term" value="P:regulation of insulin-like growth factor receptor signaling pathway"/>
    <property type="evidence" value="ECO:0007669"/>
    <property type="project" value="TreeGrafter"/>
</dbReference>
<dbReference type="PANTHER" id="PTHR11551:SF6">
    <property type="entry name" value="INSULIN-LIKE GROWTH FACTOR-BINDING PROTEIN 1"/>
    <property type="match status" value="1"/>
</dbReference>
<dbReference type="GO" id="GO:0031994">
    <property type="term" value="F:insulin-like growth factor I binding"/>
    <property type="evidence" value="ECO:0007669"/>
    <property type="project" value="Ensembl"/>
</dbReference>
<accession>A0A8D0BX80</accession>
<comment type="subcellular location">
    <subcellularLocation>
        <location evidence="1">Secreted</location>
    </subcellularLocation>
</comment>
<evidence type="ECO:0000313" key="14">
    <source>
        <dbReference type="Proteomes" id="UP000694421"/>
    </source>
</evidence>
<sequence length="260" mass="28702">MYPTVLCCQLLLLLLCSGFISGAALHPIRCSPCTEERLVLCPSVPASCPETARQPGCGCCHTCALQLGEPCGVYTARCGQGLSCRVHPEESRPLYALTHGQGTCLPTSDMTETAASLEPDGMPSEDTGMMPDQHLNFQLMLPADEDMAIPWNMMNNYESMKAKTLSELKKWKEQGPCKRELYRALEKIAKAQQRTGGEIYKFYLPNCNKNGLYHSKQCETSLSGNPARCWCVYPKNGMRIPGSSEVTGDPECEQYLDSQK</sequence>
<dbReference type="PROSITE" id="PS00484">
    <property type="entry name" value="THYROGLOBULIN_1_1"/>
    <property type="match status" value="1"/>
</dbReference>
<dbReference type="GO" id="GO:0005615">
    <property type="term" value="C:extracellular space"/>
    <property type="evidence" value="ECO:0007669"/>
    <property type="project" value="Ensembl"/>
</dbReference>
<dbReference type="GO" id="GO:0005794">
    <property type="term" value="C:Golgi apparatus"/>
    <property type="evidence" value="ECO:0007669"/>
    <property type="project" value="Ensembl"/>
</dbReference>
<dbReference type="SUPFAM" id="SSF57610">
    <property type="entry name" value="Thyroglobulin type-1 domain"/>
    <property type="match status" value="1"/>
</dbReference>
<dbReference type="AlphaFoldDB" id="A0A8D0BX80"/>
<dbReference type="InterPro" id="IPR036857">
    <property type="entry name" value="Thyroglobulin_1_sf"/>
</dbReference>
<dbReference type="PRINTS" id="PR01977">
    <property type="entry name" value="IGFBPFAMILY1"/>
</dbReference>
<reference evidence="13" key="1">
    <citation type="submission" date="2025-08" db="UniProtKB">
        <authorList>
            <consortium name="Ensembl"/>
        </authorList>
    </citation>
    <scope>IDENTIFICATION</scope>
</reference>
<comment type="subunit">
    <text evidence="8">Binds equally well IGF1 and IGF2. Interacts with integrin ITGA5:ITGB1. Interacts with VHL; this interaction inhibits HIF1A degradation.</text>
</comment>
<dbReference type="PROSITE" id="PS51323">
    <property type="entry name" value="IGFBP_N_2"/>
    <property type="match status" value="1"/>
</dbReference>
<dbReference type="Gene3D" id="4.10.800.10">
    <property type="entry name" value="Thyroglobulin type-1"/>
    <property type="match status" value="1"/>
</dbReference>
<dbReference type="InterPro" id="IPR022321">
    <property type="entry name" value="IGFBP_1-6_chordata"/>
</dbReference>
<dbReference type="PRINTS" id="PR01976">
    <property type="entry name" value="IGFBPFAMILY"/>
</dbReference>
<dbReference type="GeneTree" id="ENSGT00940000157394"/>
<keyword evidence="4" id="KW-0597">Phosphoprotein</keyword>
<feature type="signal peptide" evidence="10">
    <location>
        <begin position="1"/>
        <end position="22"/>
    </location>
</feature>
<dbReference type="InterPro" id="IPR022322">
    <property type="entry name" value="IGFBP1"/>
</dbReference>
<keyword evidence="5 10" id="KW-0732">Signal</keyword>
<name>A0A8D0BX80_SALMN</name>
<evidence type="ECO:0000256" key="7">
    <source>
        <dbReference type="ARBA" id="ARBA00023183"/>
    </source>
</evidence>
<keyword evidence="14" id="KW-1185">Reference proteome</keyword>
<dbReference type="FunFam" id="4.10.40.20:FF:000001">
    <property type="entry name" value="Insulin-like growth factor binding protein 5"/>
    <property type="match status" value="1"/>
</dbReference>
<dbReference type="InterPro" id="IPR000716">
    <property type="entry name" value="Thyroglobulin_1"/>
</dbReference>
<dbReference type="GO" id="GO:0032868">
    <property type="term" value="P:response to insulin"/>
    <property type="evidence" value="ECO:0007669"/>
    <property type="project" value="Ensembl"/>
</dbReference>
<organism evidence="13 14">
    <name type="scientific">Salvator merianae</name>
    <name type="common">Argentine black and white tegu</name>
    <name type="synonym">Tupinambis merianae</name>
    <dbReference type="NCBI Taxonomy" id="96440"/>
    <lineage>
        <taxon>Eukaryota</taxon>
        <taxon>Metazoa</taxon>
        <taxon>Chordata</taxon>
        <taxon>Craniata</taxon>
        <taxon>Vertebrata</taxon>
        <taxon>Euteleostomi</taxon>
        <taxon>Lepidosauria</taxon>
        <taxon>Squamata</taxon>
        <taxon>Bifurcata</taxon>
        <taxon>Unidentata</taxon>
        <taxon>Episquamata</taxon>
        <taxon>Laterata</taxon>
        <taxon>Teiioidea</taxon>
        <taxon>Teiidae</taxon>
        <taxon>Salvator</taxon>
    </lineage>
</organism>
<dbReference type="FunFam" id="4.10.800.10:FF:000002">
    <property type="entry name" value="Insulin-like growth factor-binding protein 2"/>
    <property type="match status" value="1"/>
</dbReference>
<evidence type="ECO:0000256" key="6">
    <source>
        <dbReference type="ARBA" id="ARBA00023157"/>
    </source>
</evidence>
<evidence type="ECO:0000256" key="9">
    <source>
        <dbReference type="PROSITE-ProRule" id="PRU00500"/>
    </source>
</evidence>
<dbReference type="Proteomes" id="UP000694421">
    <property type="component" value="Unplaced"/>
</dbReference>
<keyword evidence="7" id="KW-0340">Growth factor binding</keyword>
<dbReference type="PROSITE" id="PS00222">
    <property type="entry name" value="IGFBP_N_1"/>
    <property type="match status" value="1"/>
</dbReference>
<dbReference type="SMART" id="SM00121">
    <property type="entry name" value="IB"/>
    <property type="match status" value="1"/>
</dbReference>
<reference evidence="13" key="2">
    <citation type="submission" date="2025-09" db="UniProtKB">
        <authorList>
            <consortium name="Ensembl"/>
        </authorList>
    </citation>
    <scope>IDENTIFICATION</scope>
</reference>